<evidence type="ECO:0000313" key="16">
    <source>
        <dbReference type="Proteomes" id="UP000294933"/>
    </source>
</evidence>
<evidence type="ECO:0000256" key="3">
    <source>
        <dbReference type="ARBA" id="ARBA00022771"/>
    </source>
</evidence>
<reference evidence="15 16" key="1">
    <citation type="submission" date="2018-06" db="EMBL/GenBank/DDBJ databases">
        <title>A transcriptomic atlas of mushroom development highlights an independent origin of complex multicellularity.</title>
        <authorList>
            <consortium name="DOE Joint Genome Institute"/>
            <person name="Krizsan K."/>
            <person name="Almasi E."/>
            <person name="Merenyi Z."/>
            <person name="Sahu N."/>
            <person name="Viragh M."/>
            <person name="Koszo T."/>
            <person name="Mondo S."/>
            <person name="Kiss B."/>
            <person name="Balint B."/>
            <person name="Kues U."/>
            <person name="Barry K."/>
            <person name="Hegedus J.C."/>
            <person name="Henrissat B."/>
            <person name="Johnson J."/>
            <person name="Lipzen A."/>
            <person name="Ohm R."/>
            <person name="Nagy I."/>
            <person name="Pangilinan J."/>
            <person name="Yan J."/>
            <person name="Xiong Y."/>
            <person name="Grigoriev I.V."/>
            <person name="Hibbett D.S."/>
            <person name="Nagy L.G."/>
        </authorList>
    </citation>
    <scope>NUCLEOTIDE SEQUENCE [LARGE SCALE GENOMIC DNA]</scope>
    <source>
        <strain evidence="15 16">SZMC22713</strain>
    </source>
</reference>
<evidence type="ECO:0000256" key="4">
    <source>
        <dbReference type="ARBA" id="ARBA00022801"/>
    </source>
</evidence>
<feature type="binding site" evidence="9">
    <location>
        <position position="297"/>
    </location>
    <ligand>
        <name>Mg(2+)</name>
        <dbReference type="ChEBI" id="CHEBI:18420"/>
        <label>1</label>
    </ligand>
</feature>
<sequence>MRIVSWNINGIRTLPQYHPWNTLKTCEAILDELNADIVCFQEMKTSRTTLDRSIATPGKYDAFFSFPSSKGGYSGVAVYANSSNALPVKAEEGLSGRLQPKPPFSQEERIASSYPDPDNMVLVPDEEGHIPSDLGELDQEGRGLLVDFGLFVLINLYCPNESSDTRRSYKLNYHLMLEERVKRLIQDGREVIVTGDMNICAAPIDHCDGSLASRANEFWEHPARAWFREWLHPRGPMVDVIRNCWPERQGMYTCWNTKISARESNYGTRIDYFLLTKGLLKWFKHGDIQPSLKGSDHCPVFIELHDEITTETGETLTLRNAMKMDGPPRESPRIAAKNWDEFSGKQKLLSTFFGKKSNSTASSETKLAEITQQPKTSVDMAQGLSASQPLTHPNHPETKTALRDSPPPPQPPSSSPPVLSQSSQTHTPSTALSIDASASASTAKRKKKMQADSNYPAQPTKKQKKPQKTGQTQLSTFFSKPAKASSTEKNCAEPSSSGAVVDVENDTLPTTKSPYTSTEDDNTSQMDSDFALAQQLSESQETSATPVERLSGGGKQAWSTLFAPLKPPNCMIHREPAKEFTVNKPGPNKGKTFFICSRPVGPGYDAGKAYRLREEVDPRYRCNFFKWSSEVKKESLREAKHGQND</sequence>
<evidence type="ECO:0000256" key="2">
    <source>
        <dbReference type="ARBA" id="ARBA00022723"/>
    </source>
</evidence>
<dbReference type="InterPro" id="IPR005135">
    <property type="entry name" value="Endo/exonuclease/phosphatase"/>
</dbReference>
<feature type="active site" description="Proton acceptor" evidence="8">
    <location>
        <position position="297"/>
    </location>
</feature>
<feature type="binding site" evidence="9">
    <location>
        <position position="196"/>
    </location>
    <ligand>
        <name>Mg(2+)</name>
        <dbReference type="ChEBI" id="CHEBI:18420"/>
        <label>1</label>
    </ligand>
</feature>
<gene>
    <name evidence="15" type="ORF">BD410DRAFT_827656</name>
</gene>
<keyword evidence="12" id="KW-0227">DNA damage</keyword>
<evidence type="ECO:0000256" key="5">
    <source>
        <dbReference type="ARBA" id="ARBA00022833"/>
    </source>
</evidence>
<organism evidence="15 16">
    <name type="scientific">Rickenella mellea</name>
    <dbReference type="NCBI Taxonomy" id="50990"/>
    <lineage>
        <taxon>Eukaryota</taxon>
        <taxon>Fungi</taxon>
        <taxon>Dikarya</taxon>
        <taxon>Basidiomycota</taxon>
        <taxon>Agaricomycotina</taxon>
        <taxon>Agaricomycetes</taxon>
        <taxon>Hymenochaetales</taxon>
        <taxon>Rickenellaceae</taxon>
        <taxon>Rickenella</taxon>
    </lineage>
</organism>
<feature type="active site" evidence="8">
    <location>
        <position position="157"/>
    </location>
</feature>
<keyword evidence="3 11" id="KW-0863">Zinc-finger</keyword>
<evidence type="ECO:0000256" key="7">
    <source>
        <dbReference type="ARBA" id="ARBA00023242"/>
    </source>
</evidence>
<feature type="site" description="Interaction with DNA substrate" evidence="10">
    <location>
        <position position="297"/>
    </location>
</feature>
<evidence type="ECO:0000259" key="14">
    <source>
        <dbReference type="PROSITE" id="PS51999"/>
    </source>
</evidence>
<dbReference type="Pfam" id="PF03372">
    <property type="entry name" value="Exo_endo_phos"/>
    <property type="match status" value="1"/>
</dbReference>
<dbReference type="EC" id="3.1.-.-" evidence="12"/>
<evidence type="ECO:0000256" key="13">
    <source>
        <dbReference type="SAM" id="MobiDB-lite"/>
    </source>
</evidence>
<dbReference type="OrthoDB" id="391817at2759"/>
<feature type="site" description="Transition state stabilizer" evidence="10">
    <location>
        <position position="198"/>
    </location>
</feature>
<dbReference type="PANTHER" id="PTHR22748">
    <property type="entry name" value="AP ENDONUCLEASE"/>
    <property type="match status" value="1"/>
</dbReference>
<dbReference type="InterPro" id="IPR010666">
    <property type="entry name" value="Znf_GRF"/>
</dbReference>
<dbReference type="GO" id="GO:0008270">
    <property type="term" value="F:zinc ion binding"/>
    <property type="evidence" value="ECO:0007669"/>
    <property type="project" value="UniProtKB-KW"/>
</dbReference>
<feature type="site" description="Important for catalytic activity" evidence="10">
    <location>
        <position position="271"/>
    </location>
</feature>
<feature type="domain" description="GRF-type" evidence="14">
    <location>
        <begin position="570"/>
        <end position="631"/>
    </location>
</feature>
<comment type="similarity">
    <text evidence="1 12">Belongs to the DNA repair enzymes AP/ExoA family.</text>
</comment>
<dbReference type="CDD" id="cd09088">
    <property type="entry name" value="Ape2-like_AP-endo"/>
    <property type="match status" value="1"/>
</dbReference>
<dbReference type="InterPro" id="IPR004808">
    <property type="entry name" value="AP_endonuc_1"/>
</dbReference>
<feature type="binding site" evidence="9">
    <location>
        <position position="7"/>
    </location>
    <ligand>
        <name>Mg(2+)</name>
        <dbReference type="ChEBI" id="CHEBI:18420"/>
        <label>1</label>
    </ligand>
</feature>
<keyword evidence="4" id="KW-0378">Hydrolase</keyword>
<evidence type="ECO:0000256" key="9">
    <source>
        <dbReference type="PIRSR" id="PIRSR604808-2"/>
    </source>
</evidence>
<evidence type="ECO:0000256" key="10">
    <source>
        <dbReference type="PIRSR" id="PIRSR604808-3"/>
    </source>
</evidence>
<dbReference type="PROSITE" id="PS51999">
    <property type="entry name" value="ZF_GRF"/>
    <property type="match status" value="1"/>
</dbReference>
<proteinExistence type="inferred from homology"/>
<keyword evidence="5" id="KW-0862">Zinc</keyword>
<accession>A0A4Y7Q886</accession>
<feature type="binding site" evidence="9">
    <location>
        <position position="296"/>
    </location>
    <ligand>
        <name>Mg(2+)</name>
        <dbReference type="ChEBI" id="CHEBI:18420"/>
        <label>1</label>
    </ligand>
</feature>
<dbReference type="Proteomes" id="UP000294933">
    <property type="component" value="Unassembled WGS sequence"/>
</dbReference>
<dbReference type="PROSITE" id="PS51435">
    <property type="entry name" value="AP_NUCLEASE_F1_4"/>
    <property type="match status" value="1"/>
</dbReference>
<dbReference type="Gene3D" id="3.60.10.10">
    <property type="entry name" value="Endonuclease/exonuclease/phosphatase"/>
    <property type="match status" value="1"/>
</dbReference>
<feature type="active site" description="Proton donor/acceptor" evidence="8">
    <location>
        <position position="196"/>
    </location>
</feature>
<dbReference type="GO" id="GO:0008081">
    <property type="term" value="F:phosphoric diester hydrolase activity"/>
    <property type="evidence" value="ECO:0007669"/>
    <property type="project" value="TreeGrafter"/>
</dbReference>
<dbReference type="STRING" id="50990.A0A4Y7Q886"/>
<dbReference type="AlphaFoldDB" id="A0A4Y7Q886"/>
<feature type="compositionally biased region" description="Pro residues" evidence="13">
    <location>
        <begin position="405"/>
        <end position="415"/>
    </location>
</feature>
<dbReference type="GO" id="GO:0003906">
    <property type="term" value="F:DNA-(apurinic or apyrimidinic site) endonuclease activity"/>
    <property type="evidence" value="ECO:0007669"/>
    <property type="project" value="TreeGrafter"/>
</dbReference>
<dbReference type="InterPro" id="IPR036691">
    <property type="entry name" value="Endo/exonu/phosph_ase_sf"/>
</dbReference>
<name>A0A4Y7Q886_9AGAM</name>
<feature type="binding site" evidence="9">
    <location>
        <position position="198"/>
    </location>
    <ligand>
        <name>Mg(2+)</name>
        <dbReference type="ChEBI" id="CHEBI:18420"/>
        <label>1</label>
    </ligand>
</feature>
<keyword evidence="9" id="KW-0464">Manganese</keyword>
<comment type="cofactor">
    <cofactor evidence="9 12">
        <name>Mg(2+)</name>
        <dbReference type="ChEBI" id="CHEBI:18420"/>
    </cofactor>
    <cofactor evidence="9 12">
        <name>Mn(2+)</name>
        <dbReference type="ChEBI" id="CHEBI:29035"/>
    </cofactor>
    <text evidence="9 12">Probably binds two magnesium or manganese ions per subunit.</text>
</comment>
<keyword evidence="2 9" id="KW-0479">Metal-binding</keyword>
<evidence type="ECO:0000256" key="11">
    <source>
        <dbReference type="PROSITE-ProRule" id="PRU01343"/>
    </source>
</evidence>
<dbReference type="EMBL" id="ML170169">
    <property type="protein sequence ID" value="TDL23804.1"/>
    <property type="molecule type" value="Genomic_DNA"/>
</dbReference>
<dbReference type="GO" id="GO:0008311">
    <property type="term" value="F:double-stranded DNA 3'-5' DNA exonuclease activity"/>
    <property type="evidence" value="ECO:0007669"/>
    <property type="project" value="TreeGrafter"/>
</dbReference>
<keyword evidence="6 9" id="KW-0460">Magnesium</keyword>
<dbReference type="SUPFAM" id="SSF56219">
    <property type="entry name" value="DNase I-like"/>
    <property type="match status" value="1"/>
</dbReference>
<evidence type="ECO:0000256" key="6">
    <source>
        <dbReference type="ARBA" id="ARBA00022842"/>
    </source>
</evidence>
<dbReference type="GO" id="GO:0005634">
    <property type="term" value="C:nucleus"/>
    <property type="evidence" value="ECO:0007669"/>
    <property type="project" value="TreeGrafter"/>
</dbReference>
<evidence type="ECO:0000313" key="15">
    <source>
        <dbReference type="EMBL" id="TDL23804.1"/>
    </source>
</evidence>
<dbReference type="NCBIfam" id="TIGR00633">
    <property type="entry name" value="xth"/>
    <property type="match status" value="1"/>
</dbReference>
<feature type="region of interest" description="Disordered" evidence="13">
    <location>
        <begin position="355"/>
        <end position="525"/>
    </location>
</feature>
<evidence type="ECO:0000256" key="12">
    <source>
        <dbReference type="RuleBase" id="RU362131"/>
    </source>
</evidence>
<feature type="compositionally biased region" description="Polar residues" evidence="13">
    <location>
        <begin position="356"/>
        <end position="376"/>
    </location>
</feature>
<protein>
    <recommendedName>
        <fullName evidence="12">DNA-(apurinic or apyrimidinic site) endonuclease</fullName>
        <ecNumber evidence="12">3.1.-.-</ecNumber>
    </recommendedName>
</protein>
<dbReference type="GO" id="GO:0006284">
    <property type="term" value="P:base-excision repair"/>
    <property type="evidence" value="ECO:0007669"/>
    <property type="project" value="TreeGrafter"/>
</dbReference>
<keyword evidence="12" id="KW-0234">DNA repair</keyword>
<keyword evidence="7" id="KW-0539">Nucleus</keyword>
<feature type="compositionally biased region" description="Polar residues" evidence="13">
    <location>
        <begin position="474"/>
        <end position="498"/>
    </location>
</feature>
<feature type="compositionally biased region" description="Polar residues" evidence="13">
    <location>
        <begin position="507"/>
        <end position="525"/>
    </location>
</feature>
<keyword evidence="16" id="KW-1185">Reference proteome</keyword>
<feature type="binding site" evidence="9">
    <location>
        <position position="42"/>
    </location>
    <ligand>
        <name>Mg(2+)</name>
        <dbReference type="ChEBI" id="CHEBI:18420"/>
        <label>1</label>
    </ligand>
</feature>
<dbReference type="VEuPathDB" id="FungiDB:BD410DRAFT_827656"/>
<evidence type="ECO:0000256" key="1">
    <source>
        <dbReference type="ARBA" id="ARBA00007092"/>
    </source>
</evidence>
<evidence type="ECO:0000256" key="8">
    <source>
        <dbReference type="PIRSR" id="PIRSR604808-1"/>
    </source>
</evidence>
<dbReference type="PANTHER" id="PTHR22748:SF4">
    <property type="entry name" value="DNA-(APURINIC OR APYRIMIDINIC SITE) ENDONUCLEASE 2"/>
    <property type="match status" value="1"/>
</dbReference>